<dbReference type="PANTHER" id="PTHR39664">
    <property type="match status" value="1"/>
</dbReference>
<dbReference type="GO" id="GO:0000287">
    <property type="term" value="F:magnesium ion binding"/>
    <property type="evidence" value="ECO:0007669"/>
    <property type="project" value="UniProtKB-UniRule"/>
</dbReference>
<evidence type="ECO:0000313" key="8">
    <source>
        <dbReference type="Proteomes" id="UP000294547"/>
    </source>
</evidence>
<comment type="function">
    <text evidence="5">Toxic component of a toxin-antitoxin (TA) system. An RNase.</text>
</comment>
<dbReference type="Pfam" id="PF01850">
    <property type="entry name" value="PIN"/>
    <property type="match status" value="1"/>
</dbReference>
<proteinExistence type="inferred from homology"/>
<evidence type="ECO:0000256" key="5">
    <source>
        <dbReference type="HAMAP-Rule" id="MF_00265"/>
    </source>
</evidence>
<evidence type="ECO:0000256" key="3">
    <source>
        <dbReference type="ARBA" id="ARBA00022723"/>
    </source>
</evidence>
<evidence type="ECO:0000259" key="6">
    <source>
        <dbReference type="Pfam" id="PF01850"/>
    </source>
</evidence>
<dbReference type="EMBL" id="SNXY01000008">
    <property type="protein sequence ID" value="TDP84070.1"/>
    <property type="molecule type" value="Genomic_DNA"/>
</dbReference>
<dbReference type="GO" id="GO:0090729">
    <property type="term" value="F:toxin activity"/>
    <property type="evidence" value="ECO:0007669"/>
    <property type="project" value="UniProtKB-KW"/>
</dbReference>
<feature type="binding site" evidence="5">
    <location>
        <position position="5"/>
    </location>
    <ligand>
        <name>Mg(2+)</name>
        <dbReference type="ChEBI" id="CHEBI:18420"/>
    </ligand>
</feature>
<dbReference type="InterPro" id="IPR002716">
    <property type="entry name" value="PIN_dom"/>
</dbReference>
<feature type="domain" description="PIN" evidence="6">
    <location>
        <begin position="3"/>
        <end position="122"/>
    </location>
</feature>
<dbReference type="GO" id="GO:0016787">
    <property type="term" value="F:hydrolase activity"/>
    <property type="evidence" value="ECO:0007669"/>
    <property type="project" value="UniProtKB-KW"/>
</dbReference>
<dbReference type="OrthoDB" id="3175275at2"/>
<feature type="binding site" evidence="5">
    <location>
        <position position="100"/>
    </location>
    <ligand>
        <name>Mg(2+)</name>
        <dbReference type="ChEBI" id="CHEBI:18420"/>
    </ligand>
</feature>
<dbReference type="RefSeq" id="WP_126539918.1">
    <property type="nucleotide sequence ID" value="NZ_BSPM01000002.1"/>
</dbReference>
<dbReference type="Gene3D" id="3.40.50.1010">
    <property type="entry name" value="5'-nuclease"/>
    <property type="match status" value="1"/>
</dbReference>
<keyword evidence="1 5" id="KW-1277">Toxin-antitoxin system</keyword>
<dbReference type="PANTHER" id="PTHR39664:SF2">
    <property type="entry name" value="NUCLEIC ACID-BINDING PROTEIN, CONTAINING PIN DOMAIN-RELATED"/>
    <property type="match status" value="1"/>
</dbReference>
<dbReference type="Proteomes" id="UP000294547">
    <property type="component" value="Unassembled WGS sequence"/>
</dbReference>
<keyword evidence="5" id="KW-0460">Magnesium</keyword>
<protein>
    <recommendedName>
        <fullName evidence="5">Ribonuclease VapC</fullName>
        <shortName evidence="5">RNase VapC</shortName>
        <ecNumber evidence="5">3.1.-.-</ecNumber>
    </recommendedName>
    <alternativeName>
        <fullName evidence="5">Toxin VapC</fullName>
    </alternativeName>
</protein>
<keyword evidence="5" id="KW-0800">Toxin</keyword>
<evidence type="ECO:0000256" key="2">
    <source>
        <dbReference type="ARBA" id="ARBA00022722"/>
    </source>
</evidence>
<keyword evidence="4 5" id="KW-0378">Hydrolase</keyword>
<reference evidence="7 8" key="1">
    <citation type="submission" date="2019-03" db="EMBL/GenBank/DDBJ databases">
        <title>Genomic Encyclopedia of Type Strains, Phase IV (KMG-IV): sequencing the most valuable type-strain genomes for metagenomic binning, comparative biology and taxonomic classification.</title>
        <authorList>
            <person name="Goeker M."/>
        </authorList>
    </citation>
    <scope>NUCLEOTIDE SEQUENCE [LARGE SCALE GENOMIC DNA]</scope>
    <source>
        <strain evidence="7 8">DSM 102969</strain>
    </source>
</reference>
<dbReference type="CDD" id="cd18683">
    <property type="entry name" value="PIN_VapC-like"/>
    <property type="match status" value="1"/>
</dbReference>
<organism evidence="7 8">
    <name type="scientific">Oharaeibacter diazotrophicus</name>
    <dbReference type="NCBI Taxonomy" id="1920512"/>
    <lineage>
        <taxon>Bacteria</taxon>
        <taxon>Pseudomonadati</taxon>
        <taxon>Pseudomonadota</taxon>
        <taxon>Alphaproteobacteria</taxon>
        <taxon>Hyphomicrobiales</taxon>
        <taxon>Pleomorphomonadaceae</taxon>
        <taxon>Oharaeibacter</taxon>
    </lineage>
</organism>
<keyword evidence="2 5" id="KW-0540">Nuclease</keyword>
<accession>A0A4R6RD22</accession>
<dbReference type="InterPro" id="IPR029060">
    <property type="entry name" value="PIN-like_dom_sf"/>
</dbReference>
<keyword evidence="8" id="KW-1185">Reference proteome</keyword>
<evidence type="ECO:0000256" key="4">
    <source>
        <dbReference type="ARBA" id="ARBA00022801"/>
    </source>
</evidence>
<gene>
    <name evidence="5" type="primary">vapC</name>
    <name evidence="7" type="ORF">EDD54_2673</name>
</gene>
<evidence type="ECO:0000256" key="1">
    <source>
        <dbReference type="ARBA" id="ARBA00022649"/>
    </source>
</evidence>
<sequence>MIAIDTNVLLRLMVGDEADQARRAKAVVDDALGASSEVVISPIVLAEFVWTLRRSYKLSPRDVAAHLERLLTVPSIRIVDRDVVVTAVADYRRGPADFSDYLIAAYAEREGAHSVFSFDADAVKSGRFHAVP</sequence>
<dbReference type="GO" id="GO:0004540">
    <property type="term" value="F:RNA nuclease activity"/>
    <property type="evidence" value="ECO:0007669"/>
    <property type="project" value="InterPro"/>
</dbReference>
<keyword evidence="3 5" id="KW-0479">Metal-binding</keyword>
<dbReference type="InterPro" id="IPR022907">
    <property type="entry name" value="VapC_family"/>
</dbReference>
<name>A0A4R6RD22_9HYPH</name>
<comment type="similarity">
    <text evidence="5">Belongs to the PINc/VapC protein family.</text>
</comment>
<comment type="caution">
    <text evidence="7">The sequence shown here is derived from an EMBL/GenBank/DDBJ whole genome shotgun (WGS) entry which is preliminary data.</text>
</comment>
<comment type="cofactor">
    <cofactor evidence="5">
        <name>Mg(2+)</name>
        <dbReference type="ChEBI" id="CHEBI:18420"/>
    </cofactor>
</comment>
<dbReference type="SUPFAM" id="SSF88723">
    <property type="entry name" value="PIN domain-like"/>
    <property type="match status" value="1"/>
</dbReference>
<evidence type="ECO:0000313" key="7">
    <source>
        <dbReference type="EMBL" id="TDP84070.1"/>
    </source>
</evidence>
<dbReference type="AlphaFoldDB" id="A0A4R6RD22"/>
<dbReference type="EC" id="3.1.-.-" evidence="5"/>
<dbReference type="HAMAP" id="MF_00265">
    <property type="entry name" value="VapC_Nob1"/>
    <property type="match status" value="1"/>
</dbReference>